<keyword evidence="8" id="KW-1185">Reference proteome</keyword>
<evidence type="ECO:0000313" key="7">
    <source>
        <dbReference type="EMBL" id="KAH0577746.1"/>
    </source>
</evidence>
<evidence type="ECO:0000313" key="8">
    <source>
        <dbReference type="Proteomes" id="UP000018208"/>
    </source>
</evidence>
<dbReference type="InterPro" id="IPR036400">
    <property type="entry name" value="Cyt_B5-like_heme/steroid_sf"/>
</dbReference>
<dbReference type="OrthoDB" id="260519at2759"/>
<name>V6LH68_9EUKA</name>
<protein>
    <submittedName>
        <fullName evidence="6">Cytochrome b5-like Heme/Steroid binding domain-containing protein</fullName>
    </submittedName>
    <submittedName>
        <fullName evidence="7">Ferrihemoglobin reductase</fullName>
    </submittedName>
</protein>
<feature type="compositionally biased region" description="Basic and acidic residues" evidence="4">
    <location>
        <begin position="116"/>
        <end position="134"/>
    </location>
</feature>
<feature type="domain" description="Cytochrome b5 heme-binding" evidence="5">
    <location>
        <begin position="38"/>
        <end position="114"/>
    </location>
</feature>
<reference evidence="7" key="2">
    <citation type="submission" date="2020-12" db="EMBL/GenBank/DDBJ databases">
        <title>New Spironucleus salmonicida genome in near-complete chromosomes.</title>
        <authorList>
            <person name="Xu F."/>
            <person name="Kurt Z."/>
            <person name="Jimenez-Gonzalez A."/>
            <person name="Astvaldsson A."/>
            <person name="Andersson J.O."/>
            <person name="Svard S.G."/>
        </authorList>
    </citation>
    <scope>NUCLEOTIDE SEQUENCE</scope>
    <source>
        <strain evidence="7">ATCC 50377</strain>
    </source>
</reference>
<dbReference type="Pfam" id="PF00173">
    <property type="entry name" value="Cyt-b5"/>
    <property type="match status" value="1"/>
</dbReference>
<keyword evidence="1" id="KW-0349">Heme</keyword>
<dbReference type="PANTHER" id="PTHR46237:SF1">
    <property type="entry name" value="CYTOCHROME B5 REDUCTASE 4"/>
    <property type="match status" value="1"/>
</dbReference>
<dbReference type="GO" id="GO:0005737">
    <property type="term" value="C:cytoplasm"/>
    <property type="evidence" value="ECO:0007669"/>
    <property type="project" value="TreeGrafter"/>
</dbReference>
<evidence type="ECO:0000256" key="1">
    <source>
        <dbReference type="ARBA" id="ARBA00022617"/>
    </source>
</evidence>
<sequence>MMRPGHPSGHPGGHAEHPSVIMFKAELEKNPPKEHSDSKLISADEIFKHNSIEDAWVSHRGKVYNVTQYLKFHPSGLSCFGEYLGYDISSVTAAVHPRVNIFQTIEKLQVGVLSTDPKEKPTNTRRKSPERGQL</sequence>
<proteinExistence type="predicted"/>
<dbReference type="GO" id="GO:0046872">
    <property type="term" value="F:metal ion binding"/>
    <property type="evidence" value="ECO:0007669"/>
    <property type="project" value="UniProtKB-KW"/>
</dbReference>
<evidence type="ECO:0000256" key="3">
    <source>
        <dbReference type="ARBA" id="ARBA00023004"/>
    </source>
</evidence>
<evidence type="ECO:0000259" key="5">
    <source>
        <dbReference type="PROSITE" id="PS50255"/>
    </source>
</evidence>
<dbReference type="EMBL" id="KI546130">
    <property type="protein sequence ID" value="EST43882.1"/>
    <property type="molecule type" value="Genomic_DNA"/>
</dbReference>
<reference evidence="6 7" key="1">
    <citation type="journal article" date="2014" name="PLoS Genet.">
        <title>The Genome of Spironucleus salmonicida Highlights a Fish Pathogen Adapted to Fluctuating Environments.</title>
        <authorList>
            <person name="Xu F."/>
            <person name="Jerlstrom-Hultqvist J."/>
            <person name="Einarsson E."/>
            <person name="Astvaldsson A."/>
            <person name="Svard S.G."/>
            <person name="Andersson J.O."/>
        </authorList>
    </citation>
    <scope>NUCLEOTIDE SEQUENCE</scope>
    <source>
        <strain evidence="7">ATCC 50377</strain>
    </source>
</reference>
<dbReference type="InterPro" id="IPR051872">
    <property type="entry name" value="Cytochrome_b5/Flavoprotein_Rdt"/>
</dbReference>
<gene>
    <name evidence="6" type="ORF">SS50377_16182</name>
    <name evidence="7" type="ORF">SS50377_21100</name>
</gene>
<dbReference type="PANTHER" id="PTHR46237">
    <property type="entry name" value="CYTOCHROME B5 REDUCTASE 4 FAMILY MEMBER"/>
    <property type="match status" value="1"/>
</dbReference>
<dbReference type="SUPFAM" id="SSF55856">
    <property type="entry name" value="Cytochrome b5-like heme/steroid binding domain"/>
    <property type="match status" value="1"/>
</dbReference>
<keyword evidence="3" id="KW-0408">Iron</keyword>
<dbReference type="GO" id="GO:0020037">
    <property type="term" value="F:heme binding"/>
    <property type="evidence" value="ECO:0007669"/>
    <property type="project" value="TreeGrafter"/>
</dbReference>
<evidence type="ECO:0000256" key="2">
    <source>
        <dbReference type="ARBA" id="ARBA00022723"/>
    </source>
</evidence>
<evidence type="ECO:0000313" key="6">
    <source>
        <dbReference type="EMBL" id="EST43882.1"/>
    </source>
</evidence>
<feature type="region of interest" description="Disordered" evidence="4">
    <location>
        <begin position="113"/>
        <end position="134"/>
    </location>
</feature>
<accession>V6LH68</accession>
<dbReference type="Proteomes" id="UP000018208">
    <property type="component" value="Unassembled WGS sequence"/>
</dbReference>
<dbReference type="Gene3D" id="3.10.120.10">
    <property type="entry name" value="Cytochrome b5-like heme/steroid binding domain"/>
    <property type="match status" value="1"/>
</dbReference>
<evidence type="ECO:0000256" key="4">
    <source>
        <dbReference type="SAM" id="MobiDB-lite"/>
    </source>
</evidence>
<dbReference type="SMART" id="SM01117">
    <property type="entry name" value="Cyt-b5"/>
    <property type="match status" value="1"/>
</dbReference>
<dbReference type="VEuPathDB" id="GiardiaDB:SS50377_21100"/>
<dbReference type="PROSITE" id="PS50255">
    <property type="entry name" value="CYTOCHROME_B5_2"/>
    <property type="match status" value="1"/>
</dbReference>
<keyword evidence="2" id="KW-0479">Metal-binding</keyword>
<organism evidence="6">
    <name type="scientific">Spironucleus salmonicida</name>
    <dbReference type="NCBI Taxonomy" id="348837"/>
    <lineage>
        <taxon>Eukaryota</taxon>
        <taxon>Metamonada</taxon>
        <taxon>Diplomonadida</taxon>
        <taxon>Hexamitidae</taxon>
        <taxon>Hexamitinae</taxon>
        <taxon>Spironucleus</taxon>
    </lineage>
</organism>
<dbReference type="EMBL" id="AUWU02000001">
    <property type="protein sequence ID" value="KAH0577746.1"/>
    <property type="molecule type" value="Genomic_DNA"/>
</dbReference>
<dbReference type="GO" id="GO:0004128">
    <property type="term" value="F:cytochrome-b5 reductase activity, acting on NAD(P)H"/>
    <property type="evidence" value="ECO:0007669"/>
    <property type="project" value="TreeGrafter"/>
</dbReference>
<dbReference type="AlphaFoldDB" id="V6LH68"/>
<dbReference type="InterPro" id="IPR001199">
    <property type="entry name" value="Cyt_B5-like_heme/steroid-bd"/>
</dbReference>